<evidence type="ECO:0000313" key="16">
    <source>
        <dbReference type="Proteomes" id="UP001524587"/>
    </source>
</evidence>
<accession>A0ABT1W5L3</accession>
<comment type="catalytic activity">
    <reaction evidence="3">
        <text>adenosylcob(III)inamide + GTP = adenosylcob(III)inamide phosphate + GDP + H(+)</text>
        <dbReference type="Rhea" id="RHEA:15765"/>
        <dbReference type="ChEBI" id="CHEBI:2480"/>
        <dbReference type="ChEBI" id="CHEBI:15378"/>
        <dbReference type="ChEBI" id="CHEBI:37565"/>
        <dbReference type="ChEBI" id="CHEBI:58189"/>
        <dbReference type="ChEBI" id="CHEBI:58502"/>
        <dbReference type="EC" id="2.7.1.156"/>
    </reaction>
</comment>
<dbReference type="GO" id="GO:0043752">
    <property type="term" value="F:adenosylcobinamide kinase activity"/>
    <property type="evidence" value="ECO:0007669"/>
    <property type="project" value="UniProtKB-EC"/>
</dbReference>
<dbReference type="InterPro" id="IPR003203">
    <property type="entry name" value="CobU/CobP"/>
</dbReference>
<sequence length="174" mass="18907">MIELVLGGARSGKSRYAEALFESWPAPWLYLATGRAWDDEMRARIALHRDRRDAGWRTREEPVALADALREAGGQPVLVDCLTLWLTNLILEEHDIAAATNALLDALRARDAATVLVGSEVGLGIVPDNALSRRFRDEAGLLHQRIAALADKVVLVVAGLPLVVKETAGRLPTG</sequence>
<comment type="pathway">
    <text evidence="6 14">Cofactor biosynthesis; adenosylcobalamin biosynthesis; adenosylcobalamin from cob(II)yrinate a,c-diamide: step 5/7.</text>
</comment>
<protein>
    <recommendedName>
        <fullName evidence="14">Bifunctional adenosylcobalamin biosynthesis protein</fullName>
        <ecNumber evidence="14">2.7.1.156</ecNumber>
        <ecNumber evidence="14">2.7.7.62</ecNumber>
    </recommendedName>
</protein>
<dbReference type="Gene3D" id="3.40.50.300">
    <property type="entry name" value="P-loop containing nucleotide triphosphate hydrolases"/>
    <property type="match status" value="1"/>
</dbReference>
<comment type="function">
    <text evidence="4 14">Catalyzes ATP-dependent phosphorylation of adenosylcobinamide and addition of GMP to adenosylcobinamide phosphate.</text>
</comment>
<keyword evidence="9 14" id="KW-0808">Transferase</keyword>
<organism evidence="15 16">
    <name type="scientific">Endosaccharibacter trunci</name>
    <dbReference type="NCBI Taxonomy" id="2812733"/>
    <lineage>
        <taxon>Bacteria</taxon>
        <taxon>Pseudomonadati</taxon>
        <taxon>Pseudomonadota</taxon>
        <taxon>Alphaproteobacteria</taxon>
        <taxon>Acetobacterales</taxon>
        <taxon>Acetobacteraceae</taxon>
        <taxon>Endosaccharibacter</taxon>
    </lineage>
</organism>
<evidence type="ECO:0000256" key="8">
    <source>
        <dbReference type="ARBA" id="ARBA00022573"/>
    </source>
</evidence>
<evidence type="ECO:0000256" key="10">
    <source>
        <dbReference type="ARBA" id="ARBA00022741"/>
    </source>
</evidence>
<evidence type="ECO:0000313" key="15">
    <source>
        <dbReference type="EMBL" id="MCQ8277098.1"/>
    </source>
</evidence>
<dbReference type="EC" id="2.7.1.156" evidence="14"/>
<dbReference type="EC" id="2.7.7.62" evidence="14"/>
<dbReference type="PIRSF" id="PIRSF006135">
    <property type="entry name" value="CobU"/>
    <property type="match status" value="1"/>
</dbReference>
<comment type="catalytic activity">
    <reaction evidence="2 14">
        <text>adenosylcob(III)inamide phosphate + GTP + H(+) = adenosylcob(III)inamide-GDP + diphosphate</text>
        <dbReference type="Rhea" id="RHEA:22712"/>
        <dbReference type="ChEBI" id="CHEBI:15378"/>
        <dbReference type="ChEBI" id="CHEBI:33019"/>
        <dbReference type="ChEBI" id="CHEBI:37565"/>
        <dbReference type="ChEBI" id="CHEBI:58502"/>
        <dbReference type="ChEBI" id="CHEBI:60487"/>
        <dbReference type="EC" id="2.7.7.62"/>
    </reaction>
</comment>
<keyword evidence="12 14" id="KW-0067">ATP-binding</keyword>
<evidence type="ECO:0000256" key="13">
    <source>
        <dbReference type="ARBA" id="ARBA00023134"/>
    </source>
</evidence>
<evidence type="ECO:0000256" key="7">
    <source>
        <dbReference type="ARBA" id="ARBA00007490"/>
    </source>
</evidence>
<dbReference type="PANTHER" id="PTHR34848:SF1">
    <property type="entry name" value="BIFUNCTIONAL ADENOSYLCOBALAMIN BIOSYNTHESIS PROTEIN COBU"/>
    <property type="match status" value="1"/>
</dbReference>
<proteinExistence type="inferred from homology"/>
<evidence type="ECO:0000256" key="11">
    <source>
        <dbReference type="ARBA" id="ARBA00022777"/>
    </source>
</evidence>
<evidence type="ECO:0000256" key="4">
    <source>
        <dbReference type="ARBA" id="ARBA00003889"/>
    </source>
</evidence>
<evidence type="ECO:0000256" key="5">
    <source>
        <dbReference type="ARBA" id="ARBA00004692"/>
    </source>
</evidence>
<comment type="caution">
    <text evidence="15">The sequence shown here is derived from an EMBL/GenBank/DDBJ whole genome shotgun (WGS) entry which is preliminary data.</text>
</comment>
<dbReference type="RefSeq" id="WP_422862540.1">
    <property type="nucleotide sequence ID" value="NZ_JAMSKV010000001.1"/>
</dbReference>
<dbReference type="CDD" id="cd00544">
    <property type="entry name" value="CobU"/>
    <property type="match status" value="1"/>
</dbReference>
<dbReference type="EMBL" id="JAMSKV010000001">
    <property type="protein sequence ID" value="MCQ8277098.1"/>
    <property type="molecule type" value="Genomic_DNA"/>
</dbReference>
<evidence type="ECO:0000256" key="1">
    <source>
        <dbReference type="ARBA" id="ARBA00000312"/>
    </source>
</evidence>
<keyword evidence="15" id="KW-0548">Nucleotidyltransferase</keyword>
<comment type="catalytic activity">
    <reaction evidence="1 14">
        <text>adenosylcob(III)inamide + ATP = adenosylcob(III)inamide phosphate + ADP + H(+)</text>
        <dbReference type="Rhea" id="RHEA:15769"/>
        <dbReference type="ChEBI" id="CHEBI:2480"/>
        <dbReference type="ChEBI" id="CHEBI:15378"/>
        <dbReference type="ChEBI" id="CHEBI:30616"/>
        <dbReference type="ChEBI" id="CHEBI:58502"/>
        <dbReference type="ChEBI" id="CHEBI:456216"/>
        <dbReference type="EC" id="2.7.1.156"/>
    </reaction>
</comment>
<dbReference type="GO" id="GO:0008820">
    <property type="term" value="F:cobinamide phosphate guanylyltransferase activity"/>
    <property type="evidence" value="ECO:0007669"/>
    <property type="project" value="UniProtKB-EC"/>
</dbReference>
<comment type="pathway">
    <text evidence="5 14">Cofactor biosynthesis; adenosylcobalamin biosynthesis; adenosylcobalamin from cob(II)yrinate a,c-diamide: step 6/7.</text>
</comment>
<comment type="similarity">
    <text evidence="7 14">Belongs to the CobU/CobP family.</text>
</comment>
<dbReference type="InterPro" id="IPR027417">
    <property type="entry name" value="P-loop_NTPase"/>
</dbReference>
<evidence type="ECO:0000256" key="12">
    <source>
        <dbReference type="ARBA" id="ARBA00022840"/>
    </source>
</evidence>
<evidence type="ECO:0000256" key="3">
    <source>
        <dbReference type="ARBA" id="ARBA00001522"/>
    </source>
</evidence>
<evidence type="ECO:0000256" key="9">
    <source>
        <dbReference type="ARBA" id="ARBA00022679"/>
    </source>
</evidence>
<dbReference type="NCBIfam" id="NF004469">
    <property type="entry name" value="PRK05800.1"/>
    <property type="match status" value="1"/>
</dbReference>
<keyword evidence="13 14" id="KW-0342">GTP-binding</keyword>
<gene>
    <name evidence="15" type="primary">cobU</name>
    <name evidence="15" type="ORF">NFI95_01360</name>
</gene>
<dbReference type="Pfam" id="PF02283">
    <property type="entry name" value="CobU"/>
    <property type="match status" value="1"/>
</dbReference>
<keyword evidence="8 14" id="KW-0169">Cobalamin biosynthesis</keyword>
<keyword evidence="16" id="KW-1185">Reference proteome</keyword>
<dbReference type="SUPFAM" id="SSF52540">
    <property type="entry name" value="P-loop containing nucleoside triphosphate hydrolases"/>
    <property type="match status" value="1"/>
</dbReference>
<name>A0ABT1W5L3_9PROT</name>
<dbReference type="PANTHER" id="PTHR34848">
    <property type="match status" value="1"/>
</dbReference>
<evidence type="ECO:0000256" key="2">
    <source>
        <dbReference type="ARBA" id="ARBA00000711"/>
    </source>
</evidence>
<reference evidence="15 16" key="1">
    <citation type="submission" date="2022-06" db="EMBL/GenBank/DDBJ databases">
        <title>Endosaccharibacter gen. nov., sp. nov., endophytic bacteria isolated from sugarcane.</title>
        <authorList>
            <person name="Pitiwittayakul N."/>
            <person name="Yukphan P."/>
            <person name="Charoenyingcharoen P."/>
            <person name="Tanasupawat S."/>
        </authorList>
    </citation>
    <scope>NUCLEOTIDE SEQUENCE [LARGE SCALE GENOMIC DNA]</scope>
    <source>
        <strain evidence="15 16">KSS8</strain>
    </source>
</reference>
<keyword evidence="11 14" id="KW-0418">Kinase</keyword>
<evidence type="ECO:0000256" key="14">
    <source>
        <dbReference type="PIRNR" id="PIRNR006135"/>
    </source>
</evidence>
<keyword evidence="10 14" id="KW-0547">Nucleotide-binding</keyword>
<evidence type="ECO:0000256" key="6">
    <source>
        <dbReference type="ARBA" id="ARBA00005159"/>
    </source>
</evidence>
<dbReference type="Proteomes" id="UP001524587">
    <property type="component" value="Unassembled WGS sequence"/>
</dbReference>